<dbReference type="AlphaFoldDB" id="A0ABD5QGF4"/>
<organism evidence="3 4">
    <name type="scientific">Saliphagus infecundisoli</name>
    <dbReference type="NCBI Taxonomy" id="1849069"/>
    <lineage>
        <taxon>Archaea</taxon>
        <taxon>Methanobacteriati</taxon>
        <taxon>Methanobacteriota</taxon>
        <taxon>Stenosarchaea group</taxon>
        <taxon>Halobacteria</taxon>
        <taxon>Halobacteriales</taxon>
        <taxon>Natrialbaceae</taxon>
        <taxon>Saliphagus</taxon>
    </lineage>
</organism>
<comment type="caution">
    <text evidence="3">The sequence shown here is derived from an EMBL/GenBank/DDBJ whole genome shotgun (WGS) entry which is preliminary data.</text>
</comment>
<dbReference type="EMBL" id="JBHSJG010000036">
    <property type="protein sequence ID" value="MFC4988743.1"/>
    <property type="molecule type" value="Genomic_DNA"/>
</dbReference>
<feature type="domain" description="DUF7527" evidence="2">
    <location>
        <begin position="248"/>
        <end position="477"/>
    </location>
</feature>
<evidence type="ECO:0000259" key="2">
    <source>
        <dbReference type="Pfam" id="PF24371"/>
    </source>
</evidence>
<accession>A0ABD5QGF4</accession>
<dbReference type="RefSeq" id="WP_224827464.1">
    <property type="nucleotide sequence ID" value="NZ_JAIVEF010000001.1"/>
</dbReference>
<evidence type="ECO:0000256" key="1">
    <source>
        <dbReference type="SAM" id="MobiDB-lite"/>
    </source>
</evidence>
<evidence type="ECO:0000313" key="4">
    <source>
        <dbReference type="Proteomes" id="UP001595925"/>
    </source>
</evidence>
<proteinExistence type="predicted"/>
<name>A0ABD5QGF4_9EURY</name>
<protein>
    <recommendedName>
        <fullName evidence="2">DUF7527 domain-containing protein</fullName>
    </recommendedName>
</protein>
<dbReference type="Pfam" id="PF24371">
    <property type="entry name" value="DUF7527"/>
    <property type="match status" value="1"/>
</dbReference>
<dbReference type="Proteomes" id="UP001595925">
    <property type="component" value="Unassembled WGS sequence"/>
</dbReference>
<dbReference type="InterPro" id="IPR055949">
    <property type="entry name" value="DUF7527"/>
</dbReference>
<reference evidence="3 4" key="1">
    <citation type="journal article" date="2019" name="Int. J. Syst. Evol. Microbiol.">
        <title>The Global Catalogue of Microorganisms (GCM) 10K type strain sequencing project: providing services to taxonomists for standard genome sequencing and annotation.</title>
        <authorList>
            <consortium name="The Broad Institute Genomics Platform"/>
            <consortium name="The Broad Institute Genome Sequencing Center for Infectious Disease"/>
            <person name="Wu L."/>
            <person name="Ma J."/>
        </authorList>
    </citation>
    <scope>NUCLEOTIDE SEQUENCE [LARGE SCALE GENOMIC DNA]</scope>
    <source>
        <strain evidence="3 4">CGMCC 1.15824</strain>
    </source>
</reference>
<gene>
    <name evidence="3" type="ORF">ACFPFO_13415</name>
</gene>
<feature type="compositionally biased region" description="Basic and acidic residues" evidence="1">
    <location>
        <begin position="184"/>
        <end position="193"/>
    </location>
</feature>
<sequence>MDPRLRERIDGWETRSLTGAVGDLAEGVSGVVLAEEGHLFVHEGRIVGSEGDPERVVRTGRLHVAPAPALVLGYAMTERESETRRSYDAAETPPEALHDVLAADERTCYVDPAGGPEPRDEWAIVYEDGSREAAVAVGGGEPLTGAGAVEHVSRALEGYEVVEVSLAPVDPADLGPTVDGDPPGGDHDGDGDRLDRLEARLDAIEREGEAGLVAENRVLRETVDRLEARIEELEAGGGGERAAGDDVAPEEAIAGTNLFVRYASKGESTLAGLDSAEPEAVRSNLRLDHHTEFEEGASVEGRPFEDFLESTIEYRFVDWLVGTLPFEIRDTGSEEALADLSEAIPRIDRATFDATLDLDGGESVAFDVVAFDRHGTPLVTARCHESREPASREVVAGVEEATSRATSTYPGIAAAMVVAASYFDPDALEVVDGVTGGGGFLRRSPKRSYVTLSRNRGYHLCLVEARREELYLSTPDL</sequence>
<feature type="region of interest" description="Disordered" evidence="1">
    <location>
        <begin position="171"/>
        <end position="193"/>
    </location>
</feature>
<evidence type="ECO:0000313" key="3">
    <source>
        <dbReference type="EMBL" id="MFC4988743.1"/>
    </source>
</evidence>
<keyword evidence="4" id="KW-1185">Reference proteome</keyword>